<dbReference type="PANTHER" id="PTHR22576">
    <property type="entry name" value="MUCOSA ASSOCIATED LYMPHOID TISSUE LYMPHOMA TRANSLOCATION PROTEIN 1/PARACASPASE"/>
    <property type="match status" value="1"/>
</dbReference>
<evidence type="ECO:0000313" key="4">
    <source>
        <dbReference type="EMBL" id="MDP9848795.1"/>
    </source>
</evidence>
<feature type="compositionally biased region" description="Basic and acidic residues" evidence="1">
    <location>
        <begin position="383"/>
        <end position="394"/>
    </location>
</feature>
<dbReference type="EMBL" id="JAUSQU010000001">
    <property type="protein sequence ID" value="MDP9848795.1"/>
    <property type="molecule type" value="Genomic_DNA"/>
</dbReference>
<gene>
    <name evidence="4" type="ORF">J2853_008006</name>
</gene>
<feature type="region of interest" description="Disordered" evidence="1">
    <location>
        <begin position="315"/>
        <end position="397"/>
    </location>
</feature>
<evidence type="ECO:0000256" key="2">
    <source>
        <dbReference type="SAM" id="Phobius"/>
    </source>
</evidence>
<keyword evidence="2" id="KW-0472">Membrane</keyword>
<feature type="domain" description="Peptidase C14 caspase" evidence="3">
    <location>
        <begin position="7"/>
        <end position="223"/>
    </location>
</feature>
<evidence type="ECO:0000259" key="3">
    <source>
        <dbReference type="Pfam" id="PF00656"/>
    </source>
</evidence>
<keyword evidence="2" id="KW-0812">Transmembrane</keyword>
<dbReference type="InterPro" id="IPR011600">
    <property type="entry name" value="Pept_C14_caspase"/>
</dbReference>
<dbReference type="Pfam" id="PF00656">
    <property type="entry name" value="Peptidase_C14"/>
    <property type="match status" value="1"/>
</dbReference>
<dbReference type="Gene3D" id="2.60.120.560">
    <property type="entry name" value="Exo-inulinase, domain 1"/>
    <property type="match status" value="1"/>
</dbReference>
<feature type="compositionally biased region" description="Basic and acidic residues" evidence="1">
    <location>
        <begin position="338"/>
        <end position="361"/>
    </location>
</feature>
<evidence type="ECO:0000313" key="5">
    <source>
        <dbReference type="Proteomes" id="UP001225356"/>
    </source>
</evidence>
<sequence length="642" mass="69527">MAGYDYQDPGLRRLRAPAHDAEALAGVLRDPQIGGFDVRTMLNEPAYVISEAVEEFFADRSPNDLLLVHFSCHGVKDESGDLYFATVNTKLSRLSATAVAADFVNRLMNRSRSRRIVLLLDCCYAGAFERGMTARADTTVGIGEQFGGRGRAVITASSAMEYAFEGDQPLGAFDVAPSVFTGALVEGLTSGEADRDQDGWVTLDELYDYIFDKVREATPHQTPGKWTFGVQGDLRIARRGRPVTTPVQLPPELRQAIDHPLASIRGAVVKELQRLMAGDHPGLALSARLNLQRLADDDSRIVAAAARAVLGIEARPAGPVPPRLEPSASVDATPITDSETRPPEKTSDPRTMRAPEAEGGRESMGAPRTPGLPPGGSSVPGRSRPDPDPGEPPRRRDRRLSARTWIFTGIGSGVALILILISALPADWDTTPPSTGTSVTAPPPTGKTIFRDDFTTSAHEWENEAGQRVGEYKNGAYRLSLNATNAHGYSLPVKETKVYPHAPPSLRIDVDVRFVAASGHDFGYGIACHADRKNSNGYAFAIWGKYVHIGKLVDHDPYYKTLKVLTESELTKPLAGTIKLQAACIGDDQQAVRLILWVNGQMFEATDRDDPLPIGTVALLVATGDQTSSVEAEFDNFVVRQI</sequence>
<organism evidence="4 5">
    <name type="scientific">Streptosporangium lutulentum</name>
    <dbReference type="NCBI Taxonomy" id="1461250"/>
    <lineage>
        <taxon>Bacteria</taxon>
        <taxon>Bacillati</taxon>
        <taxon>Actinomycetota</taxon>
        <taxon>Actinomycetes</taxon>
        <taxon>Streptosporangiales</taxon>
        <taxon>Streptosporangiaceae</taxon>
        <taxon>Streptosporangium</taxon>
    </lineage>
</organism>
<dbReference type="PROSITE" id="PS00018">
    <property type="entry name" value="EF_HAND_1"/>
    <property type="match status" value="1"/>
</dbReference>
<dbReference type="PANTHER" id="PTHR22576:SF37">
    <property type="entry name" value="MUCOSA-ASSOCIATED LYMPHOID TISSUE LYMPHOMA TRANSLOCATION PROTEIN 1"/>
    <property type="match status" value="1"/>
</dbReference>
<comment type="caution">
    <text evidence="4">The sequence shown here is derived from an EMBL/GenBank/DDBJ whole genome shotgun (WGS) entry which is preliminary data.</text>
</comment>
<dbReference type="SUPFAM" id="SSF52129">
    <property type="entry name" value="Caspase-like"/>
    <property type="match status" value="1"/>
</dbReference>
<accession>A0ABT9QQU3</accession>
<proteinExistence type="predicted"/>
<dbReference type="Proteomes" id="UP001225356">
    <property type="component" value="Unassembled WGS sequence"/>
</dbReference>
<feature type="transmembrane region" description="Helical" evidence="2">
    <location>
        <begin position="404"/>
        <end position="424"/>
    </location>
</feature>
<dbReference type="InterPro" id="IPR029030">
    <property type="entry name" value="Caspase-like_dom_sf"/>
</dbReference>
<evidence type="ECO:0000256" key="1">
    <source>
        <dbReference type="SAM" id="MobiDB-lite"/>
    </source>
</evidence>
<protein>
    <recommendedName>
        <fullName evidence="3">Peptidase C14 caspase domain-containing protein</fullName>
    </recommendedName>
</protein>
<reference evidence="4 5" key="1">
    <citation type="submission" date="2023-07" db="EMBL/GenBank/DDBJ databases">
        <title>Sequencing the genomes of 1000 actinobacteria strains.</title>
        <authorList>
            <person name="Klenk H.-P."/>
        </authorList>
    </citation>
    <scope>NUCLEOTIDE SEQUENCE [LARGE SCALE GENOMIC DNA]</scope>
    <source>
        <strain evidence="4 5">DSM 46740</strain>
    </source>
</reference>
<dbReference type="NCBIfam" id="NF047832">
    <property type="entry name" value="caspase_w_EACC1"/>
    <property type="match status" value="1"/>
</dbReference>
<dbReference type="Gene3D" id="3.40.50.1460">
    <property type="match status" value="1"/>
</dbReference>
<keyword evidence="2" id="KW-1133">Transmembrane helix</keyword>
<keyword evidence="5" id="KW-1185">Reference proteome</keyword>
<name>A0ABT9QQU3_9ACTN</name>
<dbReference type="InterPro" id="IPR052039">
    <property type="entry name" value="Caspase-related_regulators"/>
</dbReference>
<dbReference type="InterPro" id="IPR018247">
    <property type="entry name" value="EF_Hand_1_Ca_BS"/>
</dbReference>